<keyword evidence="1" id="KW-0560">Oxidoreductase</keyword>
<dbReference type="InterPro" id="IPR015590">
    <property type="entry name" value="Aldehyde_DH_dom"/>
</dbReference>
<protein>
    <submittedName>
        <fullName evidence="3">Aldehyde dehydrogenase (NADP(+))</fullName>
    </submittedName>
</protein>
<dbReference type="InterPro" id="IPR016161">
    <property type="entry name" value="Ald_DH/histidinol_DH"/>
</dbReference>
<dbReference type="GO" id="GO:0016620">
    <property type="term" value="F:oxidoreductase activity, acting on the aldehyde or oxo group of donors, NAD or NADP as acceptor"/>
    <property type="evidence" value="ECO:0007669"/>
    <property type="project" value="InterPro"/>
</dbReference>
<evidence type="ECO:0000313" key="4">
    <source>
        <dbReference type="Proteomes" id="UP001155546"/>
    </source>
</evidence>
<dbReference type="PANTHER" id="PTHR43353:SF3">
    <property type="entry name" value="ALDEHYDE DEHYDROGENASE-RELATED"/>
    <property type="match status" value="1"/>
</dbReference>
<dbReference type="Gene3D" id="3.40.309.10">
    <property type="entry name" value="Aldehyde Dehydrogenase, Chain A, domain 2"/>
    <property type="match status" value="1"/>
</dbReference>
<dbReference type="CDD" id="cd07129">
    <property type="entry name" value="ALDH_KGSADH"/>
    <property type="match status" value="1"/>
</dbReference>
<keyword evidence="4" id="KW-1185">Reference proteome</keyword>
<dbReference type="InterPro" id="IPR050740">
    <property type="entry name" value="Aldehyde_DH_Superfamily"/>
</dbReference>
<dbReference type="SUPFAM" id="SSF53720">
    <property type="entry name" value="ALDH-like"/>
    <property type="match status" value="1"/>
</dbReference>
<dbReference type="EMBL" id="JAMTCD010000015">
    <property type="protein sequence ID" value="MCT7942514.1"/>
    <property type="molecule type" value="Genomic_DNA"/>
</dbReference>
<dbReference type="InterPro" id="IPR044151">
    <property type="entry name" value="ALDH_KGSADH"/>
</dbReference>
<dbReference type="Gene3D" id="3.40.605.10">
    <property type="entry name" value="Aldehyde Dehydrogenase, Chain A, domain 1"/>
    <property type="match status" value="1"/>
</dbReference>
<dbReference type="PANTHER" id="PTHR43353">
    <property type="entry name" value="SUCCINATE-SEMIALDEHYDE DEHYDROGENASE, MITOCHONDRIAL"/>
    <property type="match status" value="1"/>
</dbReference>
<dbReference type="InterPro" id="IPR016163">
    <property type="entry name" value="Ald_DH_C"/>
</dbReference>
<evidence type="ECO:0000259" key="2">
    <source>
        <dbReference type="Pfam" id="PF00171"/>
    </source>
</evidence>
<dbReference type="InterPro" id="IPR016162">
    <property type="entry name" value="Ald_DH_N"/>
</dbReference>
<gene>
    <name evidence="3" type="ORF">NE535_11985</name>
</gene>
<dbReference type="Pfam" id="PF00171">
    <property type="entry name" value="Aldedh"/>
    <property type="match status" value="1"/>
</dbReference>
<evidence type="ECO:0000256" key="1">
    <source>
        <dbReference type="ARBA" id="ARBA00023002"/>
    </source>
</evidence>
<accession>A0A9X3AVP4</accession>
<organism evidence="3 4">
    <name type="scientific">Shewanella holmiensis</name>
    <dbReference type="NCBI Taxonomy" id="2952222"/>
    <lineage>
        <taxon>Bacteria</taxon>
        <taxon>Pseudomonadati</taxon>
        <taxon>Pseudomonadota</taxon>
        <taxon>Gammaproteobacteria</taxon>
        <taxon>Alteromonadales</taxon>
        <taxon>Shewanellaceae</taxon>
        <taxon>Shewanella</taxon>
    </lineage>
</organism>
<comment type="caution">
    <text evidence="3">The sequence shown here is derived from an EMBL/GenBank/DDBJ whole genome shotgun (WGS) entry which is preliminary data.</text>
</comment>
<dbReference type="RefSeq" id="WP_261298882.1">
    <property type="nucleotide sequence ID" value="NZ_JAMTCD010000015.1"/>
</dbReference>
<dbReference type="AlphaFoldDB" id="A0A9X3AVP4"/>
<feature type="domain" description="Aldehyde dehydrogenase" evidence="2">
    <location>
        <begin position="26"/>
        <end position="474"/>
    </location>
</feature>
<dbReference type="Proteomes" id="UP001155546">
    <property type="component" value="Unassembled WGS sequence"/>
</dbReference>
<sequence length="523" mass="56044">MKEQNNTTANICGQHFIGGHWVGNADGFTSFNPVENKPLSWTFAEATAQDVNEAVIAADNAFAAYRQTSSIQKADFLDEIAKQIMADVDNIIAIAHQETGLALARLQGETGRTCNQLKMFASYLRSPSDVRYADAANPERAPLPKADSRLGYLPIGAVAVFGASNFPLAFSTAGGDTASALAAGCPVVVKGHPAHAATCELVTKAIARAVEICNMPAGVFNLIQASQPTGSTTLVQHSSIKAVGFTGSLKVGRILADLCSTRPQPIPFYGELGSINPQFILPALMAENAESLARTQVQSMMMGHGQFCTSPGLIVALKDVALKRYLASFSEEMAMQEAAPMLTSGIAATYQKMTQALMNIKGVNILAQGKAATASHHTRPLALTVSVSDYLENQSLQAEVFGPFAVLVQCDTMAEMHQLVDGLEGQLTASIHGLEKDLKACDQLIENLSYKVGRLIFNQMPTGVEVCYSMNHGGPYPASTDVRSTSVGIEAMKRFVRPICYQNMPLSQLPRDLRPENPQLITF</sequence>
<proteinExistence type="predicted"/>
<evidence type="ECO:0000313" key="3">
    <source>
        <dbReference type="EMBL" id="MCT7942514.1"/>
    </source>
</evidence>
<name>A0A9X3AVP4_9GAMM</name>
<reference evidence="3" key="1">
    <citation type="journal article" date="2023" name="Int. J. Syst. Evol. Microbiol.">
        <title>&lt;i&gt;Shewanella septentrionalis&lt;/i&gt; sp. nov. and &lt;i&gt;Shewanella holmiensis&lt;/i&gt; sp. nov., isolated from Baltic Sea water and sediments.</title>
        <authorList>
            <person name="Martin-Rodriguez A.J."/>
            <person name="Thorell K."/>
            <person name="Joffre E."/>
            <person name="Jensie-Markopoulos S."/>
            <person name="Moore E.R.B."/>
            <person name="Sjoling A."/>
        </authorList>
    </citation>
    <scope>NUCLEOTIDE SEQUENCE</scope>
    <source>
        <strain evidence="3">SP1S2-7</strain>
    </source>
</reference>